<feature type="region of interest" description="Disordered" evidence="1">
    <location>
        <begin position="367"/>
        <end position="433"/>
    </location>
</feature>
<organism evidence="2">
    <name type="scientific">Schistocephalus solidus</name>
    <name type="common">Tapeworm</name>
    <dbReference type="NCBI Taxonomy" id="70667"/>
    <lineage>
        <taxon>Eukaryota</taxon>
        <taxon>Metazoa</taxon>
        <taxon>Spiralia</taxon>
        <taxon>Lophotrochozoa</taxon>
        <taxon>Platyhelminthes</taxon>
        <taxon>Cestoda</taxon>
        <taxon>Eucestoda</taxon>
        <taxon>Diphyllobothriidea</taxon>
        <taxon>Diphyllobothriidae</taxon>
        <taxon>Schistocephalus</taxon>
    </lineage>
</organism>
<accession>A0A0V0J1I7</accession>
<evidence type="ECO:0000256" key="1">
    <source>
        <dbReference type="SAM" id="MobiDB-lite"/>
    </source>
</evidence>
<feature type="compositionally biased region" description="Polar residues" evidence="1">
    <location>
        <begin position="889"/>
        <end position="917"/>
    </location>
</feature>
<proteinExistence type="predicted"/>
<feature type="region of interest" description="Disordered" evidence="1">
    <location>
        <begin position="874"/>
        <end position="922"/>
    </location>
</feature>
<reference evidence="2" key="1">
    <citation type="submission" date="2016-01" db="EMBL/GenBank/DDBJ databases">
        <title>Reference transcriptome for the parasite Schistocephalus solidus: insights into the molecular evolution of parasitism.</title>
        <authorList>
            <person name="Hebert F.O."/>
            <person name="Grambauer S."/>
            <person name="Barber I."/>
            <person name="Landry C.R."/>
            <person name="Aubin-Horth N."/>
        </authorList>
    </citation>
    <scope>NUCLEOTIDE SEQUENCE</scope>
</reference>
<feature type="compositionally biased region" description="Basic and acidic residues" evidence="1">
    <location>
        <begin position="565"/>
        <end position="575"/>
    </location>
</feature>
<gene>
    <name evidence="2" type="ORF">TR157391</name>
</gene>
<feature type="region of interest" description="Disordered" evidence="1">
    <location>
        <begin position="198"/>
        <end position="217"/>
    </location>
</feature>
<dbReference type="AlphaFoldDB" id="A0A0V0J1I7"/>
<feature type="compositionally biased region" description="Polar residues" evidence="1">
    <location>
        <begin position="609"/>
        <end position="623"/>
    </location>
</feature>
<sequence length="1120" mass="123808">MQKTVNSEFPQAAALLQPHSNGPRLIKIENITLNVQPQRLVKDNERINGFSACSKSYSSCNGLKTSSHISPKQTFRSSIIANIALSTSASFPITRPFVGQSGTSASDAPQQNASALSTTTWTNAVIQGGPGRPTFKITRYIAPTSTLVNQLSNSRATRRRIETHALGNDDVNSNSAFTETTNVAFLTQSRKKIGFPSSHLHRQVSDPVSGDHRSHTSPKDLLAFESPLSWPYRIPQRQCSSFQQMNRRHDGNFCTRGAVRPIHHYPRATYRISGISNPSSCPLPDSVNSSFLGRHYTTFHVQSTVDSKRADIFNGQSAKIPDHTLPVPPGARNGKLFAGMMSESVQDSALAISCSSSGIDLRSHTTSLASRSSSLVNDEASADSHDTRDRENPLRKTLQGDSASSDDKSPSIFLERSTESSTSSKLRQHKQQTRVLMDRRKDLLRDIAQEYSNLLRLMNEERILTGVDPEGYSDFVRAYEEAMDQFEIIGMNNVRHSSPIKTKDTGSPSTIKRTTYPLPMSTLSRITVGSLQNLHMLPEDAKKGTVDSSANCRHSSLKNRAGSVPRERLPPHDSSHAGTQDSPGSVNSPQRADQRPSLRKWLSLRGLSGSATLPNTRTQTSLPRMSAFRRLDSDNNSQTEHHHLNPSELDDLIAWKEIEAKTVENILAENRCLSTDRSRSRKARLAYNATAEENVAKLRTLMKELAELKKQKGSTVAVTTKADVTAKCTNVPATKSSLSSENASIGSGCEGADAFLPLSSISTDSADMRRPYVGIDTMNSSRVSPKSFEVQFGSTTSVVQIKSPRIDDHLHQLVDRGKSTPYVHNDEKRRNILTLEHSPSSKMQSSIISSRPNWEVQRSLDEEQMNYLSRLQPPGCSKHLAPSIPKQPHVSNSSAEQKSNPMQINPTQLSQNDSLDGTSPLGRFPRTPHMEEDVFHSRTPCSCHRKLRSATSYQDIFPAQRSQNNYARNFPVYSNPSFQRPFSNYTCSSNRPNYQPRARTHVRPLSMSPEPQTSPDNSKALRLTYTGSSDCNVPVSNMHTCTVDRGLLGYTLGQENAEGSFQSPGLVHTNFMPKSVKIDDNRSRYNEERIGTRSAVPLASGHRKPFTLADKLNMSASTLN</sequence>
<protein>
    <submittedName>
        <fullName evidence="2">Uncharacterized protein</fullName>
    </submittedName>
</protein>
<dbReference type="EMBL" id="GEEE01017902">
    <property type="protein sequence ID" value="JAP45323.1"/>
    <property type="molecule type" value="Transcribed_RNA"/>
</dbReference>
<evidence type="ECO:0000313" key="2">
    <source>
        <dbReference type="EMBL" id="JAP59493.1"/>
    </source>
</evidence>
<feature type="compositionally biased region" description="Basic and acidic residues" evidence="1">
    <location>
        <begin position="382"/>
        <end position="394"/>
    </location>
</feature>
<dbReference type="EMBL" id="GEEE01003732">
    <property type="protein sequence ID" value="JAP59493.1"/>
    <property type="molecule type" value="Transcribed_RNA"/>
</dbReference>
<feature type="compositionally biased region" description="Polar residues" evidence="1">
    <location>
        <begin position="576"/>
        <end position="591"/>
    </location>
</feature>
<feature type="region of interest" description="Disordered" evidence="1">
    <location>
        <begin position="542"/>
        <end position="626"/>
    </location>
</feature>
<name>A0A0V0J1I7_SCHSO</name>